<protein>
    <recommendedName>
        <fullName evidence="4 12">4-hydroxy-tetrahydrodipicolinate synthase</fullName>
        <shortName evidence="12">HTPA synthase</shortName>
        <ecNumber evidence="4 12">4.3.3.7</ecNumber>
    </recommendedName>
</protein>
<dbReference type="EC" id="4.3.3.7" evidence="4 12"/>
<dbReference type="HAMAP" id="MF_00418">
    <property type="entry name" value="DapA"/>
    <property type="match status" value="1"/>
</dbReference>
<evidence type="ECO:0000256" key="11">
    <source>
        <dbReference type="ARBA" id="ARBA00047836"/>
    </source>
</evidence>
<evidence type="ECO:0000256" key="9">
    <source>
        <dbReference type="ARBA" id="ARBA00023239"/>
    </source>
</evidence>
<dbReference type="PANTHER" id="PTHR12128:SF66">
    <property type="entry name" value="4-HYDROXY-2-OXOGLUTARATE ALDOLASE, MITOCHONDRIAL"/>
    <property type="match status" value="1"/>
</dbReference>
<evidence type="ECO:0000256" key="10">
    <source>
        <dbReference type="ARBA" id="ARBA00023270"/>
    </source>
</evidence>
<comment type="caution">
    <text evidence="14">The sequence shown here is derived from an EMBL/GenBank/DDBJ whole genome shotgun (WGS) entry which is preliminary data.</text>
</comment>
<evidence type="ECO:0000256" key="4">
    <source>
        <dbReference type="ARBA" id="ARBA00012086"/>
    </source>
</evidence>
<feature type="binding site" evidence="12">
    <location>
        <position position="203"/>
    </location>
    <ligand>
        <name>pyruvate</name>
        <dbReference type="ChEBI" id="CHEBI:15361"/>
    </ligand>
</feature>
<comment type="subunit">
    <text evidence="12">Homotetramer; dimer of dimers.</text>
</comment>
<dbReference type="Pfam" id="PF00701">
    <property type="entry name" value="DHDPS"/>
    <property type="match status" value="1"/>
</dbReference>
<gene>
    <name evidence="12" type="primary">dapA</name>
    <name evidence="14" type="ORF">JF535_07560</name>
</gene>
<comment type="similarity">
    <text evidence="3 12 13">Belongs to the DapA family.</text>
</comment>
<feature type="site" description="Part of a proton relay during catalysis" evidence="12">
    <location>
        <position position="107"/>
    </location>
</feature>
<dbReference type="InterPro" id="IPR013785">
    <property type="entry name" value="Aldolase_TIM"/>
</dbReference>
<evidence type="ECO:0000313" key="14">
    <source>
        <dbReference type="EMBL" id="MBN8430705.1"/>
    </source>
</evidence>
<dbReference type="InterPro" id="IPR020624">
    <property type="entry name" value="Schiff_base-form_aldolases_CS"/>
</dbReference>
<dbReference type="SMART" id="SM01130">
    <property type="entry name" value="DHDPS"/>
    <property type="match status" value="1"/>
</dbReference>
<reference evidence="14 15" key="1">
    <citation type="submission" date="2020-12" db="EMBL/GenBank/DDBJ databases">
        <title>Oil enriched cultivation method for isolating marine PHA-producing bacteria.</title>
        <authorList>
            <person name="Zheng W."/>
            <person name="Yu S."/>
            <person name="Huang Y."/>
        </authorList>
    </citation>
    <scope>NUCLEOTIDE SEQUENCE [LARGE SCALE GENOMIC DNA]</scope>
    <source>
        <strain evidence="14 15">SN0-2</strain>
    </source>
</reference>
<evidence type="ECO:0000313" key="15">
    <source>
        <dbReference type="Proteomes" id="UP000664293"/>
    </source>
</evidence>
<dbReference type="PROSITE" id="PS00666">
    <property type="entry name" value="DHDPS_2"/>
    <property type="match status" value="1"/>
</dbReference>
<feature type="active site" description="Proton donor/acceptor" evidence="12">
    <location>
        <position position="133"/>
    </location>
</feature>
<keyword evidence="15" id="KW-1185">Reference proteome</keyword>
<keyword evidence="8 12" id="KW-0457">Lysine biosynthesis</keyword>
<evidence type="ECO:0000256" key="7">
    <source>
        <dbReference type="ARBA" id="ARBA00022915"/>
    </source>
</evidence>
<dbReference type="EMBL" id="JAEKJR010000002">
    <property type="protein sequence ID" value="MBN8430705.1"/>
    <property type="molecule type" value="Genomic_DNA"/>
</dbReference>
<keyword evidence="5 12" id="KW-0963">Cytoplasm</keyword>
<dbReference type="PIRSF" id="PIRSF001365">
    <property type="entry name" value="DHDPS"/>
    <property type="match status" value="1"/>
</dbReference>
<comment type="catalytic activity">
    <reaction evidence="11 12">
        <text>L-aspartate 4-semialdehyde + pyruvate = (2S,4S)-4-hydroxy-2,3,4,5-tetrahydrodipicolinate + H2O + H(+)</text>
        <dbReference type="Rhea" id="RHEA:34171"/>
        <dbReference type="ChEBI" id="CHEBI:15361"/>
        <dbReference type="ChEBI" id="CHEBI:15377"/>
        <dbReference type="ChEBI" id="CHEBI:15378"/>
        <dbReference type="ChEBI" id="CHEBI:67139"/>
        <dbReference type="ChEBI" id="CHEBI:537519"/>
        <dbReference type="EC" id="4.3.3.7"/>
    </reaction>
</comment>
<evidence type="ECO:0000256" key="3">
    <source>
        <dbReference type="ARBA" id="ARBA00007592"/>
    </source>
</evidence>
<evidence type="ECO:0000256" key="8">
    <source>
        <dbReference type="ARBA" id="ARBA00023154"/>
    </source>
</evidence>
<dbReference type="RefSeq" id="WP_207000866.1">
    <property type="nucleotide sequence ID" value="NZ_JAEKJR010000002.1"/>
</dbReference>
<dbReference type="PRINTS" id="PR00146">
    <property type="entry name" value="DHPICSNTHASE"/>
</dbReference>
<comment type="pathway">
    <text evidence="2 12">Amino-acid biosynthesis; L-lysine biosynthesis via DAP pathway; (S)-tetrahydrodipicolinate from L-aspartate: step 3/4.</text>
</comment>
<feature type="site" description="Part of a proton relay during catalysis" evidence="12">
    <location>
        <position position="44"/>
    </location>
</feature>
<comment type="function">
    <text evidence="1 12">Catalyzes the condensation of (S)-aspartate-beta-semialdehyde [(S)-ASA] and pyruvate to 4-hydroxy-tetrahydrodipicolinate (HTPA).</text>
</comment>
<dbReference type="NCBIfam" id="TIGR00674">
    <property type="entry name" value="dapA"/>
    <property type="match status" value="1"/>
</dbReference>
<evidence type="ECO:0000256" key="2">
    <source>
        <dbReference type="ARBA" id="ARBA00005120"/>
    </source>
</evidence>
<dbReference type="InterPro" id="IPR020625">
    <property type="entry name" value="Schiff_base-form_aldolases_AS"/>
</dbReference>
<keyword evidence="6 12" id="KW-0028">Amino-acid biosynthesis</keyword>
<comment type="subcellular location">
    <subcellularLocation>
        <location evidence="12">Cytoplasm</location>
    </subcellularLocation>
</comment>
<evidence type="ECO:0000256" key="1">
    <source>
        <dbReference type="ARBA" id="ARBA00003294"/>
    </source>
</evidence>
<dbReference type="PROSITE" id="PS00665">
    <property type="entry name" value="DHDPS_1"/>
    <property type="match status" value="1"/>
</dbReference>
<evidence type="ECO:0000256" key="13">
    <source>
        <dbReference type="PIRNR" id="PIRNR001365"/>
    </source>
</evidence>
<keyword evidence="9 12" id="KW-0456">Lyase</keyword>
<feature type="active site" description="Schiff-base intermediate with substrate" evidence="12">
    <location>
        <position position="161"/>
    </location>
</feature>
<evidence type="ECO:0000256" key="12">
    <source>
        <dbReference type="HAMAP-Rule" id="MF_00418"/>
    </source>
</evidence>
<accession>A0ABS3E5X6</accession>
<proteinExistence type="inferred from homology"/>
<dbReference type="CDD" id="cd00950">
    <property type="entry name" value="DHDPS"/>
    <property type="match status" value="1"/>
</dbReference>
<name>A0ABS3E5X6_9GAMM</name>
<organism evidence="14 15">
    <name type="scientific">Microbulbifer salipaludis</name>
    <dbReference type="NCBI Taxonomy" id="187980"/>
    <lineage>
        <taxon>Bacteria</taxon>
        <taxon>Pseudomonadati</taxon>
        <taxon>Pseudomonadota</taxon>
        <taxon>Gammaproteobacteria</taxon>
        <taxon>Cellvibrionales</taxon>
        <taxon>Microbulbiferaceae</taxon>
        <taxon>Microbulbifer</taxon>
    </lineage>
</organism>
<dbReference type="InterPro" id="IPR005263">
    <property type="entry name" value="DapA"/>
</dbReference>
<dbReference type="SUPFAM" id="SSF51569">
    <property type="entry name" value="Aldolase"/>
    <property type="match status" value="1"/>
</dbReference>
<dbReference type="PANTHER" id="PTHR12128">
    <property type="entry name" value="DIHYDRODIPICOLINATE SYNTHASE"/>
    <property type="match status" value="1"/>
</dbReference>
<evidence type="ECO:0000256" key="6">
    <source>
        <dbReference type="ARBA" id="ARBA00022605"/>
    </source>
</evidence>
<keyword evidence="10 12" id="KW-0704">Schiff base</keyword>
<dbReference type="GO" id="GO:0008840">
    <property type="term" value="F:4-hydroxy-tetrahydrodipicolinate synthase activity"/>
    <property type="evidence" value="ECO:0007669"/>
    <property type="project" value="UniProtKB-EC"/>
</dbReference>
<keyword evidence="7 12" id="KW-0220">Diaminopimelate biosynthesis</keyword>
<dbReference type="Proteomes" id="UP000664293">
    <property type="component" value="Unassembled WGS sequence"/>
</dbReference>
<sequence length="291" mass="31183">MISGSMVALATPMYADGSLDWDKLHELVEWHIEQGTRALVAVGTTGESATLDVHEHLEVIRRVVDQVAGRIPVIAGTGANSTTEAIELTATAAKCGADACLLVTPYYNKPTQEGLYQHFKTVAKTVDIPQILYNVPGRTAVDMLPETVQRLSEVSNIVGIKEATGDLERARQVIARVPEDFAVYSGDDATAVELMLLGGHGNISVTANVAPAAVAQMCEAALAGDADTARAINQRIEILHKTLFVESNPIPVKWALKEMGRIEEGIRLPLTSLSPEFHAVVRDALRSAGVL</sequence>
<feature type="binding site" evidence="12">
    <location>
        <position position="45"/>
    </location>
    <ligand>
        <name>pyruvate</name>
        <dbReference type="ChEBI" id="CHEBI:15361"/>
    </ligand>
</feature>
<dbReference type="InterPro" id="IPR002220">
    <property type="entry name" value="DapA-like"/>
</dbReference>
<dbReference type="Gene3D" id="3.20.20.70">
    <property type="entry name" value="Aldolase class I"/>
    <property type="match status" value="1"/>
</dbReference>
<comment type="caution">
    <text evidence="12">Was originally thought to be a dihydrodipicolinate synthase (DHDPS), catalyzing the condensation of (S)-aspartate-beta-semialdehyde [(S)-ASA] and pyruvate to dihydrodipicolinate (DHDP). However, it was shown in E.coli that the product of the enzymatic reaction is not dihydrodipicolinate but in fact (4S)-4-hydroxy-2,3,4,5-tetrahydro-(2S)-dipicolinic acid (HTPA), and that the consecutive dehydration reaction leading to DHDP is not spontaneous but catalyzed by DapB.</text>
</comment>
<evidence type="ECO:0000256" key="5">
    <source>
        <dbReference type="ARBA" id="ARBA00022490"/>
    </source>
</evidence>